<proteinExistence type="predicted"/>
<dbReference type="AlphaFoldDB" id="A0A6C0AKY2"/>
<dbReference type="SUPFAM" id="SSF57850">
    <property type="entry name" value="RING/U-box"/>
    <property type="match status" value="1"/>
</dbReference>
<dbReference type="Gene3D" id="3.30.40.10">
    <property type="entry name" value="Zinc/RING finger domain, C3HC4 (zinc finger)"/>
    <property type="match status" value="1"/>
</dbReference>
<evidence type="ECO:0000313" key="1">
    <source>
        <dbReference type="EMBL" id="QHS80497.1"/>
    </source>
</evidence>
<sequence length="347" mass="39919">MIGFVIKSGKCNVIPELSLYDTTHDLYEILNNIPYSQSTCCFCLNSFLNGENIKTDYNKDTDGLNMDWFKSRIIILKCNHIFHLCCFTKYIKHNYNEYIFANVEIDILNESENNSLSSSLSSLCSSENKTSDSSNSNSNCSSKHENFKKFNDNNSNDNNVIDNNVIDNNVIDNNVIDNNVIDFDIIKNKAVLWNRNKNLTEKSYNNDINLYYDHLVNLRHIINSSESNEIKSNERISSEIKSDVNEIKSNERISSEIKSDVNEIKSNERISSEIKSDVNEIKSNVNKSNELNELDNIKSYYETENSINTSVNSNCFRVECPLCKKKVNSFCTSSILEKYKILLELYS</sequence>
<accession>A0A6C0AKY2</accession>
<reference evidence="1" key="1">
    <citation type="journal article" date="2020" name="Nature">
        <title>Giant virus diversity and host interactions through global metagenomics.</title>
        <authorList>
            <person name="Schulz F."/>
            <person name="Roux S."/>
            <person name="Paez-Espino D."/>
            <person name="Jungbluth S."/>
            <person name="Walsh D.A."/>
            <person name="Denef V.J."/>
            <person name="McMahon K.D."/>
            <person name="Konstantinidis K.T."/>
            <person name="Eloe-Fadrosh E.A."/>
            <person name="Kyrpides N.C."/>
            <person name="Woyke T."/>
        </authorList>
    </citation>
    <scope>NUCLEOTIDE SEQUENCE</scope>
    <source>
        <strain evidence="1">GVMAG-S-1091796-13</strain>
    </source>
</reference>
<name>A0A6C0AKY2_9ZZZZ</name>
<protein>
    <submittedName>
        <fullName evidence="1">Uncharacterized protein</fullName>
    </submittedName>
</protein>
<dbReference type="InterPro" id="IPR013083">
    <property type="entry name" value="Znf_RING/FYVE/PHD"/>
</dbReference>
<organism evidence="1">
    <name type="scientific">viral metagenome</name>
    <dbReference type="NCBI Taxonomy" id="1070528"/>
    <lineage>
        <taxon>unclassified sequences</taxon>
        <taxon>metagenomes</taxon>
        <taxon>organismal metagenomes</taxon>
    </lineage>
</organism>
<dbReference type="EMBL" id="MN740714">
    <property type="protein sequence ID" value="QHS80497.1"/>
    <property type="molecule type" value="Genomic_DNA"/>
</dbReference>